<protein>
    <submittedName>
        <fullName evidence="1">Uncharacterized protein</fullName>
    </submittedName>
</protein>
<evidence type="ECO:0000313" key="2">
    <source>
        <dbReference type="Proteomes" id="UP001595625"/>
    </source>
</evidence>
<comment type="caution">
    <text evidence="1">The sequence shown here is derived from an EMBL/GenBank/DDBJ whole genome shotgun (WGS) entry which is preliminary data.</text>
</comment>
<name>A0ABV7KRT9_PLAOK</name>
<gene>
    <name evidence="1" type="ORF">ACFOEJ_14115</name>
</gene>
<proteinExistence type="predicted"/>
<dbReference type="RefSeq" id="WP_117312753.1">
    <property type="nucleotide sequence ID" value="NZ_JBHRUJ010000017.1"/>
</dbReference>
<keyword evidence="2" id="KW-1185">Reference proteome</keyword>
<organism evidence="1 2">
    <name type="scientific">Planomicrobium okeanokoites</name>
    <name type="common">Planococcus okeanokoites</name>
    <name type="synonym">Flavobacterium okeanokoites</name>
    <dbReference type="NCBI Taxonomy" id="244"/>
    <lineage>
        <taxon>Bacteria</taxon>
        <taxon>Bacillati</taxon>
        <taxon>Bacillota</taxon>
        <taxon>Bacilli</taxon>
        <taxon>Bacillales</taxon>
        <taxon>Caryophanaceae</taxon>
        <taxon>Planomicrobium</taxon>
    </lineage>
</organism>
<accession>A0ABV7KRT9</accession>
<dbReference type="EMBL" id="JBHRUJ010000017">
    <property type="protein sequence ID" value="MFC3212218.1"/>
    <property type="molecule type" value="Genomic_DNA"/>
</dbReference>
<sequence>MEANIILGRNIDTSYWILELKSSGASNINVLDYEYFGDPIQIDDVIYLSSYDLKEKIKSYDSIIYYKSMYIFPTLKNYKTLKSK</sequence>
<evidence type="ECO:0000313" key="1">
    <source>
        <dbReference type="EMBL" id="MFC3212218.1"/>
    </source>
</evidence>
<reference evidence="2" key="1">
    <citation type="journal article" date="2019" name="Int. J. Syst. Evol. Microbiol.">
        <title>The Global Catalogue of Microorganisms (GCM) 10K type strain sequencing project: providing services to taxonomists for standard genome sequencing and annotation.</title>
        <authorList>
            <consortium name="The Broad Institute Genomics Platform"/>
            <consortium name="The Broad Institute Genome Sequencing Center for Infectious Disease"/>
            <person name="Wu L."/>
            <person name="Ma J."/>
        </authorList>
    </citation>
    <scope>NUCLEOTIDE SEQUENCE [LARGE SCALE GENOMIC DNA]</scope>
    <source>
        <strain evidence="2">CCM 320</strain>
    </source>
</reference>
<dbReference type="Proteomes" id="UP001595625">
    <property type="component" value="Unassembled WGS sequence"/>
</dbReference>